<keyword evidence="3" id="KW-1185">Reference proteome</keyword>
<dbReference type="AlphaFoldDB" id="J3CEJ4"/>
<keyword evidence="1" id="KW-0812">Transmembrane</keyword>
<gene>
    <name evidence="2" type="ORF">PMI13_03049</name>
</gene>
<dbReference type="Proteomes" id="UP000007509">
    <property type="component" value="Unassembled WGS sequence"/>
</dbReference>
<accession>J3CEJ4</accession>
<keyword evidence="1" id="KW-0472">Membrane</keyword>
<feature type="transmembrane region" description="Helical" evidence="1">
    <location>
        <begin position="6"/>
        <end position="36"/>
    </location>
</feature>
<protein>
    <submittedName>
        <fullName evidence="2">Uncharacterized protein</fullName>
    </submittedName>
</protein>
<evidence type="ECO:0000313" key="3">
    <source>
        <dbReference type="Proteomes" id="UP000007509"/>
    </source>
</evidence>
<name>J3CEJ4_9FLAO</name>
<dbReference type="PATRIC" id="fig|1144316.3.peg.3067"/>
<proteinExistence type="predicted"/>
<keyword evidence="1" id="KW-1133">Transmembrane helix</keyword>
<evidence type="ECO:0000256" key="1">
    <source>
        <dbReference type="SAM" id="Phobius"/>
    </source>
</evidence>
<organism evidence="2 3">
    <name type="scientific">Chryseobacterium populi</name>
    <dbReference type="NCBI Taxonomy" id="1144316"/>
    <lineage>
        <taxon>Bacteria</taxon>
        <taxon>Pseudomonadati</taxon>
        <taxon>Bacteroidota</taxon>
        <taxon>Flavobacteriia</taxon>
        <taxon>Flavobacteriales</taxon>
        <taxon>Weeksellaceae</taxon>
        <taxon>Chryseobacterium group</taxon>
        <taxon>Chryseobacterium</taxon>
    </lineage>
</organism>
<sequence>MNAKNIILSVSGFIIGLIFSAVIILMIAYLVGFLTIK</sequence>
<evidence type="ECO:0000313" key="2">
    <source>
        <dbReference type="EMBL" id="EJL70034.1"/>
    </source>
</evidence>
<reference evidence="2 3" key="1">
    <citation type="journal article" date="2012" name="J. Bacteriol.">
        <title>Twenty-one genome sequences from Pseudomonas species and 19 genome sequences from diverse bacteria isolated from the rhizosphere and endosphere of Populus deltoides.</title>
        <authorList>
            <person name="Brown S.D."/>
            <person name="Utturkar S.M."/>
            <person name="Klingeman D.M."/>
            <person name="Johnson C.M."/>
            <person name="Martin S.L."/>
            <person name="Land M.L."/>
            <person name="Lu T.Y."/>
            <person name="Schadt C.W."/>
            <person name="Doktycz M.J."/>
            <person name="Pelletier D.A."/>
        </authorList>
    </citation>
    <scope>NUCLEOTIDE SEQUENCE [LARGE SCALE GENOMIC DNA]</scope>
    <source>
        <strain evidence="2 3">CF314</strain>
    </source>
</reference>
<dbReference type="EMBL" id="AKJY01000063">
    <property type="protein sequence ID" value="EJL70034.1"/>
    <property type="molecule type" value="Genomic_DNA"/>
</dbReference>
<comment type="caution">
    <text evidence="2">The sequence shown here is derived from an EMBL/GenBank/DDBJ whole genome shotgun (WGS) entry which is preliminary data.</text>
</comment>